<name>A0A397TV01_9GLOM</name>
<dbReference type="OrthoDB" id="2463902at2759"/>
<keyword evidence="4" id="KW-1185">Reference proteome</keyword>
<evidence type="ECO:0000313" key="3">
    <source>
        <dbReference type="EMBL" id="RIB00728.1"/>
    </source>
</evidence>
<dbReference type="InterPro" id="IPR015797">
    <property type="entry name" value="NUDIX_hydrolase-like_dom_sf"/>
</dbReference>
<dbReference type="SUPFAM" id="SSF55811">
    <property type="entry name" value="Nudix"/>
    <property type="match status" value="1"/>
</dbReference>
<keyword evidence="1" id="KW-0472">Membrane</keyword>
<dbReference type="Pfam" id="PF00293">
    <property type="entry name" value="NUDIX"/>
    <property type="match status" value="1"/>
</dbReference>
<organism evidence="3 4">
    <name type="scientific">Gigaspora rosea</name>
    <dbReference type="NCBI Taxonomy" id="44941"/>
    <lineage>
        <taxon>Eukaryota</taxon>
        <taxon>Fungi</taxon>
        <taxon>Fungi incertae sedis</taxon>
        <taxon>Mucoromycota</taxon>
        <taxon>Glomeromycotina</taxon>
        <taxon>Glomeromycetes</taxon>
        <taxon>Diversisporales</taxon>
        <taxon>Gigasporaceae</taxon>
        <taxon>Gigaspora</taxon>
    </lineage>
</organism>
<feature type="domain" description="Nudix hydrolase" evidence="2">
    <location>
        <begin position="2"/>
        <end position="107"/>
    </location>
</feature>
<evidence type="ECO:0000256" key="1">
    <source>
        <dbReference type="SAM" id="Phobius"/>
    </source>
</evidence>
<proteinExistence type="predicted"/>
<dbReference type="AlphaFoldDB" id="A0A397TV01"/>
<dbReference type="Proteomes" id="UP000266673">
    <property type="component" value="Unassembled WGS sequence"/>
</dbReference>
<accession>A0A397TV01</accession>
<reference evidence="3 4" key="1">
    <citation type="submission" date="2018-06" db="EMBL/GenBank/DDBJ databases">
        <title>Comparative genomics reveals the genomic features of Rhizophagus irregularis, R. cerebriforme, R. diaphanum and Gigaspora rosea, and their symbiotic lifestyle signature.</title>
        <authorList>
            <person name="Morin E."/>
            <person name="San Clemente H."/>
            <person name="Chen E.C.H."/>
            <person name="De La Providencia I."/>
            <person name="Hainaut M."/>
            <person name="Kuo A."/>
            <person name="Kohler A."/>
            <person name="Murat C."/>
            <person name="Tang N."/>
            <person name="Roy S."/>
            <person name="Loubradou J."/>
            <person name="Henrissat B."/>
            <person name="Grigoriev I.V."/>
            <person name="Corradi N."/>
            <person name="Roux C."/>
            <person name="Martin F.M."/>
        </authorList>
    </citation>
    <scope>NUCLEOTIDE SEQUENCE [LARGE SCALE GENOMIC DNA]</scope>
    <source>
        <strain evidence="3 4">DAOM 194757</strain>
    </source>
</reference>
<dbReference type="EMBL" id="QKWP01003706">
    <property type="protein sequence ID" value="RIB00728.1"/>
    <property type="molecule type" value="Genomic_DNA"/>
</dbReference>
<keyword evidence="1" id="KW-0812">Transmembrane</keyword>
<gene>
    <name evidence="3" type="ORF">C2G38_2233208</name>
</gene>
<feature type="transmembrane region" description="Helical" evidence="1">
    <location>
        <begin position="209"/>
        <end position="229"/>
    </location>
</feature>
<keyword evidence="1" id="KW-1133">Transmembrane helix</keyword>
<dbReference type="Gene3D" id="3.90.79.10">
    <property type="entry name" value="Nucleoside Triphosphate Pyrophosphohydrolase"/>
    <property type="match status" value="1"/>
</dbReference>
<comment type="caution">
    <text evidence="3">The sequence shown here is derived from an EMBL/GenBank/DDBJ whole genome shotgun (WGS) entry which is preliminary data.</text>
</comment>
<dbReference type="InterPro" id="IPR000086">
    <property type="entry name" value="NUDIX_hydrolase_dom"/>
</dbReference>
<evidence type="ECO:0000259" key="2">
    <source>
        <dbReference type="Pfam" id="PF00293"/>
    </source>
</evidence>
<protein>
    <recommendedName>
        <fullName evidence="2">Nudix hydrolase domain-containing protein</fullName>
    </recommendedName>
</protein>
<sequence length="259" mass="29920">MGGSIKETDKGIFTAAIRECEEETGYTPEEIRMQLILNYQYLSINKNRTQTFVKGIHDIAQVEKRIQIFTFIYYVYPKEYEKFTNKEPEKASPRKWMMLEEVQHELFTPTIHYYKEEIFDKHIPAYWEECQSPDKTTILEPQTLRIELLNESAIQQIVKAQNINVTVPAITITQTPTNVPSPTTIITTQTVIQSLSTNYFNDANAVNTLVAKLVTISISTIVITIIICIKKRNTKVLKQQIQCLATTQTSKLPDYQEYP</sequence>
<evidence type="ECO:0000313" key="4">
    <source>
        <dbReference type="Proteomes" id="UP000266673"/>
    </source>
</evidence>